<dbReference type="EMBL" id="GGFJ01013505">
    <property type="protein sequence ID" value="MBW62646.1"/>
    <property type="molecule type" value="Transcribed_RNA"/>
</dbReference>
<organism evidence="2">
    <name type="scientific">Anopheles marajoara</name>
    <dbReference type="NCBI Taxonomy" id="58244"/>
    <lineage>
        <taxon>Eukaryota</taxon>
        <taxon>Metazoa</taxon>
        <taxon>Ecdysozoa</taxon>
        <taxon>Arthropoda</taxon>
        <taxon>Hexapoda</taxon>
        <taxon>Insecta</taxon>
        <taxon>Pterygota</taxon>
        <taxon>Neoptera</taxon>
        <taxon>Endopterygota</taxon>
        <taxon>Diptera</taxon>
        <taxon>Nematocera</taxon>
        <taxon>Culicoidea</taxon>
        <taxon>Culicidae</taxon>
        <taxon>Anophelinae</taxon>
        <taxon>Anopheles</taxon>
    </lineage>
</organism>
<evidence type="ECO:0000313" key="2">
    <source>
        <dbReference type="EMBL" id="MBW62646.1"/>
    </source>
</evidence>
<proteinExistence type="predicted"/>
<reference evidence="2" key="1">
    <citation type="submission" date="2018-01" db="EMBL/GenBank/DDBJ databases">
        <title>An insight into the sialome of Amazonian anophelines.</title>
        <authorList>
            <person name="Ribeiro J.M."/>
            <person name="Scarpassa V."/>
            <person name="Calvo E."/>
        </authorList>
    </citation>
    <scope>NUCLEOTIDE SEQUENCE</scope>
    <source>
        <tissue evidence="2">Salivary glands</tissue>
    </source>
</reference>
<feature type="region of interest" description="Disordered" evidence="1">
    <location>
        <begin position="33"/>
        <end position="81"/>
    </location>
</feature>
<accession>A0A2M4CBB6</accession>
<protein>
    <submittedName>
        <fullName evidence="2">Putative secreted protein</fullName>
    </submittedName>
</protein>
<name>A0A2M4CBB6_9DIPT</name>
<dbReference type="AlphaFoldDB" id="A0A2M4CBB6"/>
<evidence type="ECO:0000256" key="1">
    <source>
        <dbReference type="SAM" id="MobiDB-lite"/>
    </source>
</evidence>
<sequence length="81" mass="9335">MKMLLLRTLALRRCVDSETDCTSLFTITLHHWQTHKKKKLNQPPSQNATNNKKKTKQNAKKQGGWGQTGTRSHVTTLHRIL</sequence>